<evidence type="ECO:0000256" key="10">
    <source>
        <dbReference type="ARBA" id="ARBA00022946"/>
    </source>
</evidence>
<evidence type="ECO:0000313" key="15">
    <source>
        <dbReference type="EMBL" id="KAH7284021.1"/>
    </source>
</evidence>
<evidence type="ECO:0000256" key="13">
    <source>
        <dbReference type="SAM" id="MobiDB-lite"/>
    </source>
</evidence>
<comment type="caution">
    <text evidence="15">The sequence shown here is derived from an EMBL/GenBank/DDBJ whole genome shotgun (WGS) entry which is preliminary data.</text>
</comment>
<dbReference type="InterPro" id="IPR019758">
    <property type="entry name" value="Pept_S26A_signal_pept_1_CS"/>
</dbReference>
<dbReference type="PANTHER" id="PTHR43390">
    <property type="entry name" value="SIGNAL PEPTIDASE I"/>
    <property type="match status" value="1"/>
</dbReference>
<name>A0A8T2QL88_CERRI</name>
<dbReference type="AlphaFoldDB" id="A0A8T2QL88"/>
<dbReference type="Pfam" id="PF10502">
    <property type="entry name" value="Peptidase_S26"/>
    <property type="match status" value="1"/>
</dbReference>
<feature type="region of interest" description="Disordered" evidence="13">
    <location>
        <begin position="136"/>
        <end position="166"/>
    </location>
</feature>
<dbReference type="InterPro" id="IPR019533">
    <property type="entry name" value="Peptidase_S26"/>
</dbReference>
<dbReference type="GO" id="GO:0010027">
    <property type="term" value="P:thylakoid membrane organization"/>
    <property type="evidence" value="ECO:0007669"/>
    <property type="project" value="TreeGrafter"/>
</dbReference>
<dbReference type="InterPro" id="IPR036286">
    <property type="entry name" value="LexA/Signal_pep-like_sf"/>
</dbReference>
<evidence type="ECO:0000256" key="12">
    <source>
        <dbReference type="PIRSR" id="PIRSR600223-1"/>
    </source>
</evidence>
<evidence type="ECO:0000256" key="1">
    <source>
        <dbReference type="ARBA" id="ARBA00000677"/>
    </source>
</evidence>
<evidence type="ECO:0000256" key="8">
    <source>
        <dbReference type="ARBA" id="ARBA00022670"/>
    </source>
</evidence>
<dbReference type="PANTHER" id="PTHR43390:SF1">
    <property type="entry name" value="CHLOROPLAST PROCESSING PEPTIDASE"/>
    <property type="match status" value="1"/>
</dbReference>
<dbReference type="NCBIfam" id="TIGR02227">
    <property type="entry name" value="sigpep_I_bact"/>
    <property type="match status" value="1"/>
</dbReference>
<dbReference type="Proteomes" id="UP000825935">
    <property type="component" value="Chromosome 34"/>
</dbReference>
<sequence>MAFQVATAVVRPSFLISSAIRICSSQCVDICVSGKAHGSASSTEVSLNSKRRYACSSRDVPSKSMCGYGHSAREAFLKAWSDRGAPDHEHARVSGSTDHRKRIYTFEDFQARRKLGFSDADARTLASPNRIKDENGSLHRYFSSKPTGLTSQRPCHITSLQSSSSSSSSLSFLPTSPAVQCHTSSVRLAFSAIPSCSRIPLLQVLKWLPCHESFRVFSAIADVRKYPDTRSTSIPGSVNYVTSTTSHNVETGFKIERNEVDKKLSENTFPSKWESLKLRWPVSLTANGHNAILPTYMVSTMFKWFIAELRFIPSKSMFPTFEIGDRIIAEKVSYLFKDPEINDIVLFNVPDSLQKFGCIPGSVFIKRVVAKAGDYVEIRNGELLVNGIVRVEDFIAEPVAYEMHEVYVPKGYVFVLGDNRNHSNDSHQWGPLPMKNILARSVYRYWPPERSGSTIWKDLAAPVELACA</sequence>
<feature type="domain" description="Peptidase S26" evidence="14">
    <location>
        <begin position="291"/>
        <end position="446"/>
    </location>
</feature>
<evidence type="ECO:0000256" key="11">
    <source>
        <dbReference type="ARBA" id="ARBA00023136"/>
    </source>
</evidence>
<dbReference type="GO" id="GO:0006465">
    <property type="term" value="P:signal peptide processing"/>
    <property type="evidence" value="ECO:0007669"/>
    <property type="project" value="InterPro"/>
</dbReference>
<accession>A0A8T2QL88</accession>
<evidence type="ECO:0000256" key="7">
    <source>
        <dbReference type="ARBA" id="ARBA00022640"/>
    </source>
</evidence>
<keyword evidence="8" id="KW-0645">Protease</keyword>
<comment type="subcellular location">
    <subcellularLocation>
        <location evidence="3">Membrane</location>
    </subcellularLocation>
    <subcellularLocation>
        <location evidence="2">Plastid</location>
        <location evidence="2">Chloroplast</location>
    </subcellularLocation>
</comment>
<feature type="active site" evidence="12">
    <location>
        <position position="316"/>
    </location>
</feature>
<comment type="catalytic activity">
    <reaction evidence="1">
        <text>Cleavage of hydrophobic, N-terminal signal or leader sequences from secreted and periplasmic proteins.</text>
        <dbReference type="EC" id="3.4.21.89"/>
    </reaction>
</comment>
<evidence type="ECO:0000256" key="3">
    <source>
        <dbReference type="ARBA" id="ARBA00004370"/>
    </source>
</evidence>
<dbReference type="EMBL" id="CM035439">
    <property type="protein sequence ID" value="KAH7284021.1"/>
    <property type="molecule type" value="Genomic_DNA"/>
</dbReference>
<dbReference type="PRINTS" id="PR00727">
    <property type="entry name" value="LEADERPTASE"/>
</dbReference>
<dbReference type="InterPro" id="IPR000223">
    <property type="entry name" value="Pept_S26A_signal_pept_1"/>
</dbReference>
<feature type="active site" evidence="12">
    <location>
        <position position="366"/>
    </location>
</feature>
<evidence type="ECO:0000256" key="4">
    <source>
        <dbReference type="ARBA" id="ARBA00009370"/>
    </source>
</evidence>
<evidence type="ECO:0000256" key="5">
    <source>
        <dbReference type="ARBA" id="ARBA00013208"/>
    </source>
</evidence>
<keyword evidence="7" id="KW-0934">Plastid</keyword>
<feature type="compositionally biased region" description="Polar residues" evidence="13">
    <location>
        <begin position="144"/>
        <end position="153"/>
    </location>
</feature>
<dbReference type="SUPFAM" id="SSF51306">
    <property type="entry name" value="LexA/Signal peptidase"/>
    <property type="match status" value="1"/>
</dbReference>
<keyword evidence="9" id="KW-0378">Hydrolase</keyword>
<dbReference type="OrthoDB" id="308440at2759"/>
<dbReference type="PROSITE" id="PS00761">
    <property type="entry name" value="SPASE_I_3"/>
    <property type="match status" value="1"/>
</dbReference>
<gene>
    <name evidence="15" type="ORF">KP509_34G036100</name>
</gene>
<dbReference type="FunFam" id="2.10.109.10:FF:000012">
    <property type="entry name" value="Peptidase/ serine-type peptidase"/>
    <property type="match status" value="1"/>
</dbReference>
<reference evidence="15" key="1">
    <citation type="submission" date="2021-08" db="EMBL/GenBank/DDBJ databases">
        <title>WGS assembly of Ceratopteris richardii.</title>
        <authorList>
            <person name="Marchant D.B."/>
            <person name="Chen G."/>
            <person name="Jenkins J."/>
            <person name="Shu S."/>
            <person name="Leebens-Mack J."/>
            <person name="Grimwood J."/>
            <person name="Schmutz J."/>
            <person name="Soltis P."/>
            <person name="Soltis D."/>
            <person name="Chen Z.-H."/>
        </authorList>
    </citation>
    <scope>NUCLEOTIDE SEQUENCE</scope>
    <source>
        <strain evidence="15">Whitten #5841</strain>
        <tissue evidence="15">Leaf</tissue>
    </source>
</reference>
<dbReference type="Gene3D" id="2.10.109.10">
    <property type="entry name" value="Umud Fragment, subunit A"/>
    <property type="match status" value="1"/>
</dbReference>
<evidence type="ECO:0000259" key="14">
    <source>
        <dbReference type="Pfam" id="PF10502"/>
    </source>
</evidence>
<evidence type="ECO:0000256" key="2">
    <source>
        <dbReference type="ARBA" id="ARBA00004229"/>
    </source>
</evidence>
<dbReference type="EC" id="3.4.21.89" evidence="5"/>
<proteinExistence type="inferred from homology"/>
<dbReference type="InterPro" id="IPR019756">
    <property type="entry name" value="Pept_S26A_signal_pept_1_Ser-AS"/>
</dbReference>
<evidence type="ECO:0000256" key="9">
    <source>
        <dbReference type="ARBA" id="ARBA00022801"/>
    </source>
</evidence>
<dbReference type="PROSITE" id="PS00501">
    <property type="entry name" value="SPASE_I_1"/>
    <property type="match status" value="1"/>
</dbReference>
<keyword evidence="10" id="KW-0809">Transit peptide</keyword>
<dbReference type="CDD" id="cd06530">
    <property type="entry name" value="S26_SPase_I"/>
    <property type="match status" value="1"/>
</dbReference>
<keyword evidence="11" id="KW-0472">Membrane</keyword>
<keyword evidence="16" id="KW-1185">Reference proteome</keyword>
<protein>
    <recommendedName>
        <fullName evidence="5">signal peptidase I</fullName>
        <ecNumber evidence="5">3.4.21.89</ecNumber>
    </recommendedName>
</protein>
<evidence type="ECO:0000313" key="16">
    <source>
        <dbReference type="Proteomes" id="UP000825935"/>
    </source>
</evidence>
<dbReference type="GO" id="GO:0004252">
    <property type="term" value="F:serine-type endopeptidase activity"/>
    <property type="evidence" value="ECO:0007669"/>
    <property type="project" value="InterPro"/>
</dbReference>
<comment type="similarity">
    <text evidence="4">Belongs to the peptidase S26 family.</text>
</comment>
<dbReference type="GO" id="GO:0009535">
    <property type="term" value="C:chloroplast thylakoid membrane"/>
    <property type="evidence" value="ECO:0007669"/>
    <property type="project" value="TreeGrafter"/>
</dbReference>
<organism evidence="15 16">
    <name type="scientific">Ceratopteris richardii</name>
    <name type="common">Triangle waterfern</name>
    <dbReference type="NCBI Taxonomy" id="49495"/>
    <lineage>
        <taxon>Eukaryota</taxon>
        <taxon>Viridiplantae</taxon>
        <taxon>Streptophyta</taxon>
        <taxon>Embryophyta</taxon>
        <taxon>Tracheophyta</taxon>
        <taxon>Polypodiopsida</taxon>
        <taxon>Polypodiidae</taxon>
        <taxon>Polypodiales</taxon>
        <taxon>Pteridineae</taxon>
        <taxon>Pteridaceae</taxon>
        <taxon>Parkerioideae</taxon>
        <taxon>Ceratopteris</taxon>
    </lineage>
</organism>
<dbReference type="GO" id="GO:0009003">
    <property type="term" value="F:signal peptidase activity"/>
    <property type="evidence" value="ECO:0007669"/>
    <property type="project" value="UniProtKB-EC"/>
</dbReference>
<evidence type="ECO:0000256" key="6">
    <source>
        <dbReference type="ARBA" id="ARBA00022528"/>
    </source>
</evidence>
<keyword evidence="6" id="KW-0150">Chloroplast</keyword>